<sequence length="458" mass="53091">MDTMGSEESSKVISDFLRGWNESIHYYHNFAKAVADKCRRALESRGIEAEVTYRAKKEKSLANKLNQRSKPNPYIYKDREAILHDIQDLAGVRIVVKTLTDQIAVHSILYREVNIEKYAPKQDTPTTATSLFSRKHNWYSANHYVARRRKEDLELQSFGEYTRVEIQVPLAFQHAFAKLEHDIVYKGRSGSVTLKQLQLLDNLSGLVGVTTDLADLAINESDQKEELDCGSFENFHQLGVCLSRLVKQYHHQEADIGPLEGLQRLLKFRGLDNPISLGDIYDHLESSPLDMKEATMRSYGNYPPRVSVRVMDYIVFSIGSTPHESDIDRFSGREILAVIVSTFIWLNELFTPHIAWLSKLLSRSYRYEDGVRHHDLTWLSKTRLEELRDSEMIGVEDEERLRRIARWFSHHTERPVKLAFSISSLDSSFWRDLDNEWHLYVQAISVMRILKMDAVLRT</sequence>
<dbReference type="OrthoDB" id="4218265at2759"/>
<feature type="domain" description="RelA/SpoT" evidence="1">
    <location>
        <begin position="53"/>
        <end position="191"/>
    </location>
</feature>
<evidence type="ECO:0000313" key="2">
    <source>
        <dbReference type="EMBL" id="OKL56435.1"/>
    </source>
</evidence>
<dbReference type="GO" id="GO:0015969">
    <property type="term" value="P:guanosine tetraphosphate metabolic process"/>
    <property type="evidence" value="ECO:0007669"/>
    <property type="project" value="InterPro"/>
</dbReference>
<gene>
    <name evidence="2" type="ORF">UA08_08185</name>
</gene>
<dbReference type="RefSeq" id="XP_020116556.1">
    <property type="nucleotide sequence ID" value="XM_020263081.1"/>
</dbReference>
<dbReference type="GeneID" id="31007941"/>
<dbReference type="InterPro" id="IPR007685">
    <property type="entry name" value="RelA_SpoT"/>
</dbReference>
<dbReference type="CDD" id="cd05399">
    <property type="entry name" value="NT_Rel-Spo_like"/>
    <property type="match status" value="1"/>
</dbReference>
<name>A0A225APT3_TALAT</name>
<proteinExistence type="predicted"/>
<evidence type="ECO:0000259" key="1">
    <source>
        <dbReference type="SMART" id="SM00954"/>
    </source>
</evidence>
<dbReference type="EMBL" id="LFMY01000014">
    <property type="protein sequence ID" value="OKL56435.1"/>
    <property type="molecule type" value="Genomic_DNA"/>
</dbReference>
<dbReference type="InterPro" id="IPR043519">
    <property type="entry name" value="NT_sf"/>
</dbReference>
<dbReference type="Gene3D" id="3.30.460.10">
    <property type="entry name" value="Beta Polymerase, domain 2"/>
    <property type="match status" value="1"/>
</dbReference>
<protein>
    <recommendedName>
        <fullName evidence="1">RelA/SpoT domain-containing protein</fullName>
    </recommendedName>
</protein>
<accession>A0A225APT3</accession>
<evidence type="ECO:0000313" key="3">
    <source>
        <dbReference type="Proteomes" id="UP000214365"/>
    </source>
</evidence>
<dbReference type="Proteomes" id="UP000214365">
    <property type="component" value="Unassembled WGS sequence"/>
</dbReference>
<keyword evidence="3" id="KW-1185">Reference proteome</keyword>
<dbReference type="SUPFAM" id="SSF81301">
    <property type="entry name" value="Nucleotidyltransferase"/>
    <property type="match status" value="1"/>
</dbReference>
<reference evidence="2 3" key="1">
    <citation type="submission" date="2015-06" db="EMBL/GenBank/DDBJ databases">
        <title>Talaromyces atroroseus IBT 11181 draft genome.</title>
        <authorList>
            <person name="Rasmussen K.B."/>
            <person name="Rasmussen S."/>
            <person name="Petersen B."/>
            <person name="Sicheritz-Ponten T."/>
            <person name="Mortensen U.H."/>
            <person name="Thrane U."/>
        </authorList>
    </citation>
    <scope>NUCLEOTIDE SEQUENCE [LARGE SCALE GENOMIC DNA]</scope>
    <source>
        <strain evidence="2 3">IBT 11181</strain>
    </source>
</reference>
<dbReference type="SMART" id="SM00954">
    <property type="entry name" value="RelA_SpoT"/>
    <property type="match status" value="1"/>
</dbReference>
<dbReference type="PANTHER" id="PTHR41773:SF1">
    <property type="entry name" value="RELA_SPOT DOMAIN-CONTAINING PROTEIN"/>
    <property type="match status" value="1"/>
</dbReference>
<organism evidence="2 3">
    <name type="scientific">Talaromyces atroroseus</name>
    <dbReference type="NCBI Taxonomy" id="1441469"/>
    <lineage>
        <taxon>Eukaryota</taxon>
        <taxon>Fungi</taxon>
        <taxon>Dikarya</taxon>
        <taxon>Ascomycota</taxon>
        <taxon>Pezizomycotina</taxon>
        <taxon>Eurotiomycetes</taxon>
        <taxon>Eurotiomycetidae</taxon>
        <taxon>Eurotiales</taxon>
        <taxon>Trichocomaceae</taxon>
        <taxon>Talaromyces</taxon>
        <taxon>Talaromyces sect. Trachyspermi</taxon>
    </lineage>
</organism>
<dbReference type="PANTHER" id="PTHR41773">
    <property type="entry name" value="GTP PYROPHOSPHATASE-RELATED"/>
    <property type="match status" value="1"/>
</dbReference>
<comment type="caution">
    <text evidence="2">The sequence shown here is derived from an EMBL/GenBank/DDBJ whole genome shotgun (WGS) entry which is preliminary data.</text>
</comment>
<dbReference type="AlphaFoldDB" id="A0A225APT3"/>
<dbReference type="STRING" id="1441469.A0A225APT3"/>
<dbReference type="Pfam" id="PF04607">
    <property type="entry name" value="RelA_SpoT"/>
    <property type="match status" value="1"/>
</dbReference>